<accession>A0A0D0VJX5</accession>
<feature type="non-terminal residue" evidence="1">
    <location>
        <position position="1"/>
    </location>
</feature>
<reference evidence="1" key="1">
    <citation type="submission" date="2015-01" db="EMBL/GenBank/DDBJ databases">
        <title>The Genome Sequence of Cryptococcus gattii CA1280.</title>
        <authorList>
            <consortium name="The Broad Institute Genomics Platform"/>
            <person name="Cuomo C."/>
            <person name="Litvintseva A."/>
            <person name="Chen Y."/>
            <person name="Heitman J."/>
            <person name="Sun S."/>
            <person name="Springer D."/>
            <person name="Dromer F."/>
            <person name="Young S."/>
            <person name="Zeng Q."/>
            <person name="Gargeya S."/>
            <person name="Abouelleil A."/>
            <person name="Alvarado L."/>
            <person name="Chapman S.B."/>
            <person name="Gainer-Dewar J."/>
            <person name="Goldberg J."/>
            <person name="Griggs A."/>
            <person name="Gujja S."/>
            <person name="Hansen M."/>
            <person name="Howarth C."/>
            <person name="Imamovic A."/>
            <person name="Larimer J."/>
            <person name="Murphy C."/>
            <person name="Naylor J."/>
            <person name="Pearson M."/>
            <person name="Priest M."/>
            <person name="Roberts A."/>
            <person name="Saif S."/>
            <person name="Shea T."/>
            <person name="Sykes S."/>
            <person name="Wortman J."/>
            <person name="Nusbaum C."/>
            <person name="Birren B."/>
        </authorList>
    </citation>
    <scope>NUCLEOTIDE SEQUENCE [LARGE SCALE GENOMIC DNA]</scope>
    <source>
        <strain evidence="1">CA1280</strain>
    </source>
</reference>
<gene>
    <name evidence="1" type="ORF">I312_05537</name>
</gene>
<organism evidence="1">
    <name type="scientific">Cryptococcus bacillisporus CA1280</name>
    <dbReference type="NCBI Taxonomy" id="1296109"/>
    <lineage>
        <taxon>Eukaryota</taxon>
        <taxon>Fungi</taxon>
        <taxon>Dikarya</taxon>
        <taxon>Basidiomycota</taxon>
        <taxon>Agaricomycotina</taxon>
        <taxon>Tremellomycetes</taxon>
        <taxon>Tremellales</taxon>
        <taxon>Cryptococcaceae</taxon>
        <taxon>Cryptococcus</taxon>
        <taxon>Cryptococcus gattii species complex</taxon>
    </lineage>
</organism>
<dbReference type="HOGENOM" id="CLU_3129705_0_0_1"/>
<protein>
    <submittedName>
        <fullName evidence="1">Uncharacterized protein</fullName>
    </submittedName>
</protein>
<dbReference type="AlphaFoldDB" id="A0A0D0VJX5"/>
<evidence type="ECO:0000313" key="1">
    <source>
        <dbReference type="EMBL" id="KIR45205.1"/>
    </source>
</evidence>
<proteinExistence type="predicted"/>
<dbReference type="EMBL" id="KN847990">
    <property type="protein sequence ID" value="KIR45205.1"/>
    <property type="molecule type" value="Genomic_DNA"/>
</dbReference>
<dbReference type="OrthoDB" id="2587430at2759"/>
<sequence length="50" mass="5484">SVFASHATLILPSNCLWGLTLYTMPVTSTAHTRKKNDETWKAVSLSAGYD</sequence>
<name>A0A0D0VJX5_CRYGA</name>